<dbReference type="Gene3D" id="3.40.50.10910">
    <property type="entry name" value="Amidohydrolase"/>
    <property type="match status" value="1"/>
</dbReference>
<dbReference type="PANTHER" id="PTHR43135:SF3">
    <property type="entry name" value="ALPHA-D-RIBOSE 1-METHYLPHOSPHONATE 5-TRIPHOSPHATE DIPHOSPHATASE"/>
    <property type="match status" value="1"/>
</dbReference>
<dbReference type="PANTHER" id="PTHR43135">
    <property type="entry name" value="ALPHA-D-RIBOSE 1-METHYLPHOSPHONATE 5-TRIPHOSPHATE DIPHOSPHATASE"/>
    <property type="match status" value="1"/>
</dbReference>
<proteinExistence type="predicted"/>
<dbReference type="SUPFAM" id="SSF51556">
    <property type="entry name" value="Metallo-dependent hydrolases"/>
    <property type="match status" value="1"/>
</dbReference>
<organism evidence="2 3">
    <name type="scientific">Cellulophaga baltica</name>
    <dbReference type="NCBI Taxonomy" id="76594"/>
    <lineage>
        <taxon>Bacteria</taxon>
        <taxon>Pseudomonadati</taxon>
        <taxon>Bacteroidota</taxon>
        <taxon>Flavobacteriia</taxon>
        <taxon>Flavobacteriales</taxon>
        <taxon>Flavobacteriaceae</taxon>
        <taxon>Cellulophaga</taxon>
    </lineage>
</organism>
<sequence length="688" mass="76479">MKVKNKSKFMMHKANHLLQIVVLLLVTGCATTPSKWQDINEEGTFLVYRRQSLIGEESYAIKATKDSIVVTSLQGENERGRITGVAAELHLDMNLTPSYYLNRRITAKDTIVNLEVKRTKDSIFVWEKNRDFVQLKNTDFFPVHSNIPAGIEMMLYHYYFKNGGKISIPTLPRGEVTMNFIQKDTVAIKGEKVPLDRYVVEGINWGGRTIWVDESQNLIALVKANTQIREYIRKGYEEAKPFFVQGNVEEQMAALTKYTEDLKGTQASVKALVGVDLVDGVHDTTQKDMTLIIENGRIKIIGKRTEVSIPENAKLIHLKGKTIMPGMWDMHAHSNQVQWAPAYLAGGVTTIRDNGNELEFATSFRDAIAKKGALGPDILLVGMTDGAGIQGNGVVRARTVQEAKEVADLYFTNGYKQIKIYSSVNPELTKVLAEEGHKRGMSITGHVPNAIGNARGAIDAGMDMLSHTSRVLTVLFPDKKVKELGSNFISKNDISQKQMDEATAFLLEHKTVLDPTIALSVVRAMPKGDVIETLEPFSDRIAYELFEGKRFRSGVTPARSEAAKADYIKSMNILGQFYKAGVPMVAGTDNVVPVFGLYLEIETYQKYGDLTPLQAIQTATSVPAKAMGLYTETGSLEVGKEADIAILEKNPLEDIRNIRTVEAVITNGNYYESEPLWHAADFKSKNDK</sequence>
<dbReference type="Proteomes" id="UP000182114">
    <property type="component" value="Unassembled WGS sequence"/>
</dbReference>
<keyword evidence="3" id="KW-1185">Reference proteome</keyword>
<name>A0A1G7FFV3_9FLAO</name>
<evidence type="ECO:0000313" key="3">
    <source>
        <dbReference type="Proteomes" id="UP000182114"/>
    </source>
</evidence>
<dbReference type="AlphaFoldDB" id="A0A1G7FFV3"/>
<evidence type="ECO:0000313" key="2">
    <source>
        <dbReference type="EMBL" id="SDE74757.1"/>
    </source>
</evidence>
<dbReference type="Pfam" id="PF01979">
    <property type="entry name" value="Amidohydro_1"/>
    <property type="match status" value="1"/>
</dbReference>
<gene>
    <name evidence="2" type="ORF">SAMN04487992_103233</name>
</gene>
<dbReference type="PROSITE" id="PS51257">
    <property type="entry name" value="PROKAR_LIPOPROTEIN"/>
    <property type="match status" value="1"/>
</dbReference>
<dbReference type="SUPFAM" id="SSF51338">
    <property type="entry name" value="Composite domain of metallo-dependent hydrolases"/>
    <property type="match status" value="1"/>
</dbReference>
<dbReference type="EMBL" id="FNBD01000003">
    <property type="protein sequence ID" value="SDE74757.1"/>
    <property type="molecule type" value="Genomic_DNA"/>
</dbReference>
<dbReference type="InterPro" id="IPR006680">
    <property type="entry name" value="Amidohydro-rel"/>
</dbReference>
<evidence type="ECO:0000259" key="1">
    <source>
        <dbReference type="Pfam" id="PF01979"/>
    </source>
</evidence>
<dbReference type="Gene3D" id="3.30.110.90">
    <property type="entry name" value="Amidohydrolase"/>
    <property type="match status" value="1"/>
</dbReference>
<dbReference type="InterPro" id="IPR032466">
    <property type="entry name" value="Metal_Hydrolase"/>
</dbReference>
<reference evidence="3" key="1">
    <citation type="submission" date="2016-10" db="EMBL/GenBank/DDBJ databases">
        <authorList>
            <person name="Varghese N."/>
            <person name="Submissions S."/>
        </authorList>
    </citation>
    <scope>NUCLEOTIDE SEQUENCE [LARGE SCALE GENOMIC DNA]</scope>
    <source>
        <strain evidence="3">DSM 24729</strain>
    </source>
</reference>
<dbReference type="GO" id="GO:0016810">
    <property type="term" value="F:hydrolase activity, acting on carbon-nitrogen (but not peptide) bonds"/>
    <property type="evidence" value="ECO:0007669"/>
    <property type="project" value="InterPro"/>
</dbReference>
<dbReference type="InterPro" id="IPR011059">
    <property type="entry name" value="Metal-dep_hydrolase_composite"/>
</dbReference>
<protein>
    <submittedName>
        <fullName evidence="2">Imidazolonepropionase</fullName>
    </submittedName>
</protein>
<accession>A0A1G7FFV3</accession>
<dbReference type="Gene3D" id="2.30.40.10">
    <property type="entry name" value="Urease, subunit C, domain 1"/>
    <property type="match status" value="1"/>
</dbReference>
<dbReference type="InterPro" id="IPR051781">
    <property type="entry name" value="Metallo-dep_Hydrolase"/>
</dbReference>
<feature type="domain" description="Amidohydrolase-related" evidence="1">
    <location>
        <begin position="323"/>
        <end position="669"/>
    </location>
</feature>
<dbReference type="Gene3D" id="1.20.58.520">
    <property type="entry name" value="Amidohydrolase"/>
    <property type="match status" value="1"/>
</dbReference>
<dbReference type="RefSeq" id="WP_074537823.1">
    <property type="nucleotide sequence ID" value="NZ_FNBD01000003.1"/>
</dbReference>